<keyword evidence="1" id="KW-0812">Transmembrane</keyword>
<proteinExistence type="predicted"/>
<organism evidence="2 3">
    <name type="scientific">Sphingomonas colocasiae</name>
    <dbReference type="NCBI Taxonomy" id="1848973"/>
    <lineage>
        <taxon>Bacteria</taxon>
        <taxon>Pseudomonadati</taxon>
        <taxon>Pseudomonadota</taxon>
        <taxon>Alphaproteobacteria</taxon>
        <taxon>Sphingomonadales</taxon>
        <taxon>Sphingomonadaceae</taxon>
        <taxon>Sphingomonas</taxon>
    </lineage>
</organism>
<feature type="transmembrane region" description="Helical" evidence="1">
    <location>
        <begin position="152"/>
        <end position="172"/>
    </location>
</feature>
<dbReference type="Proteomes" id="UP000706039">
    <property type="component" value="Unassembled WGS sequence"/>
</dbReference>
<keyword evidence="3" id="KW-1185">Reference proteome</keyword>
<reference evidence="2 3" key="1">
    <citation type="submission" date="2021-08" db="EMBL/GenBank/DDBJ databases">
        <authorList>
            <person name="Tuo L."/>
        </authorList>
    </citation>
    <scope>NUCLEOTIDE SEQUENCE [LARGE SCALE GENOMIC DNA]</scope>
    <source>
        <strain evidence="2 3">JCM 31229</strain>
    </source>
</reference>
<keyword evidence="1" id="KW-0472">Membrane</keyword>
<feature type="transmembrane region" description="Helical" evidence="1">
    <location>
        <begin position="72"/>
        <end position="91"/>
    </location>
</feature>
<keyword evidence="1" id="KW-1133">Transmembrane helix</keyword>
<gene>
    <name evidence="2" type="ORF">K7G82_01295</name>
</gene>
<evidence type="ECO:0000313" key="3">
    <source>
        <dbReference type="Proteomes" id="UP000706039"/>
    </source>
</evidence>
<evidence type="ECO:0000256" key="1">
    <source>
        <dbReference type="SAM" id="Phobius"/>
    </source>
</evidence>
<evidence type="ECO:0000313" key="2">
    <source>
        <dbReference type="EMBL" id="MBY8820904.1"/>
    </source>
</evidence>
<comment type="caution">
    <text evidence="2">The sequence shown here is derived from an EMBL/GenBank/DDBJ whole genome shotgun (WGS) entry which is preliminary data.</text>
</comment>
<name>A0ABS7PLE7_9SPHN</name>
<feature type="transmembrane region" description="Helical" evidence="1">
    <location>
        <begin position="126"/>
        <end position="146"/>
    </location>
</feature>
<dbReference type="RefSeq" id="WP_222988002.1">
    <property type="nucleotide sequence ID" value="NZ_JAINVV010000001.1"/>
</dbReference>
<dbReference type="EMBL" id="JAINVV010000001">
    <property type="protein sequence ID" value="MBY8820904.1"/>
    <property type="molecule type" value="Genomic_DNA"/>
</dbReference>
<feature type="transmembrane region" description="Helical" evidence="1">
    <location>
        <begin position="47"/>
        <end position="66"/>
    </location>
</feature>
<sequence>MTGNEPDAPTTMWKQQSVQPHILTPQEIRARIDRLDGRIRRRNRIEYIAGALVLMVFAVFAIRQIARGNFDLATMGAILSMFGAGTVIWQLHRRTSPVEAIDGARPSVEIYCMGLRRQRDALASVWLWYVAPCVPGLVAIYVAVLLKTEARNWPFVAAMGLIQIAFVAWVILINRRAARVLDAELEAQAGPR</sequence>
<accession>A0ABS7PLE7</accession>
<protein>
    <submittedName>
        <fullName evidence="2">Uncharacterized protein</fullName>
    </submittedName>
</protein>